<evidence type="ECO:0000256" key="3">
    <source>
        <dbReference type="ARBA" id="ARBA00022692"/>
    </source>
</evidence>
<dbReference type="PANTHER" id="PTHR42982">
    <property type="entry name" value="SEC-INDEPENDENT PROTEIN TRANSLOCASE PROTEIN TATA"/>
    <property type="match status" value="1"/>
</dbReference>
<evidence type="ECO:0000256" key="6">
    <source>
        <dbReference type="ARBA" id="ARBA00023010"/>
    </source>
</evidence>
<reference evidence="9 10" key="2">
    <citation type="journal article" date="2016" name="Sci. Rep.">
        <title>A novel serine protease, Sep1, from Bacillus firmus DS-1 has nematicidal activity and degrades multiple intestinal-associated nematode proteins.</title>
        <authorList>
            <person name="Geng C."/>
            <person name="Nie X."/>
            <person name="Tang Z."/>
            <person name="Zhang Y."/>
            <person name="Lin J."/>
            <person name="Sun M."/>
            <person name="Peng D."/>
        </authorList>
    </citation>
    <scope>NUCLEOTIDE SEQUENCE [LARGE SCALE GENOMIC DNA]</scope>
    <source>
        <strain evidence="9 10">DS1</strain>
    </source>
</reference>
<proteinExistence type="predicted"/>
<keyword evidence="3 8" id="KW-0812">Transmembrane</keyword>
<keyword evidence="6" id="KW-0811">Translocation</keyword>
<keyword evidence="2" id="KW-0813">Transport</keyword>
<feature type="transmembrane region" description="Helical" evidence="8">
    <location>
        <begin position="6"/>
        <end position="23"/>
    </location>
</feature>
<evidence type="ECO:0000256" key="4">
    <source>
        <dbReference type="ARBA" id="ARBA00022927"/>
    </source>
</evidence>
<dbReference type="PATRIC" id="fig|1307436.3.peg.4756"/>
<dbReference type="GO" id="GO:0016020">
    <property type="term" value="C:membrane"/>
    <property type="evidence" value="ECO:0007669"/>
    <property type="project" value="UniProtKB-ARBA"/>
</dbReference>
<organism evidence="9 10">
    <name type="scientific">Cytobacillus firmus DS1</name>
    <dbReference type="NCBI Taxonomy" id="1307436"/>
    <lineage>
        <taxon>Bacteria</taxon>
        <taxon>Bacillati</taxon>
        <taxon>Bacillota</taxon>
        <taxon>Bacilli</taxon>
        <taxon>Bacillales</taxon>
        <taxon>Bacillaceae</taxon>
        <taxon>Cytobacillus</taxon>
    </lineage>
</organism>
<dbReference type="GO" id="GO:0015031">
    <property type="term" value="P:protein transport"/>
    <property type="evidence" value="ECO:0007669"/>
    <property type="project" value="UniProtKB-KW"/>
</dbReference>
<dbReference type="Pfam" id="PF02416">
    <property type="entry name" value="TatA_B_E"/>
    <property type="match status" value="1"/>
</dbReference>
<dbReference type="EMBL" id="APVL01000029">
    <property type="protein sequence ID" value="EWG08774.1"/>
    <property type="molecule type" value="Genomic_DNA"/>
</dbReference>
<comment type="subcellular location">
    <subcellularLocation>
        <location evidence="1">Membrane</location>
        <topology evidence="1">Single-pass membrane protein</topology>
    </subcellularLocation>
</comment>
<keyword evidence="7 8" id="KW-0472">Membrane</keyword>
<comment type="caution">
    <text evidence="9">The sequence shown here is derived from an EMBL/GenBank/DDBJ whole genome shotgun (WGS) entry which is preliminary data.</text>
</comment>
<evidence type="ECO:0000256" key="1">
    <source>
        <dbReference type="ARBA" id="ARBA00004167"/>
    </source>
</evidence>
<evidence type="ECO:0000256" key="5">
    <source>
        <dbReference type="ARBA" id="ARBA00022989"/>
    </source>
</evidence>
<evidence type="ECO:0000256" key="7">
    <source>
        <dbReference type="ARBA" id="ARBA00023136"/>
    </source>
</evidence>
<evidence type="ECO:0000256" key="8">
    <source>
        <dbReference type="SAM" id="Phobius"/>
    </source>
</evidence>
<dbReference type="InterPro" id="IPR003369">
    <property type="entry name" value="TatA/B/E"/>
</dbReference>
<reference evidence="10" key="1">
    <citation type="submission" date="2013-03" db="EMBL/GenBank/DDBJ databases">
        <title>Draft genome sequence of Bacillus firmus DS1.</title>
        <authorList>
            <person name="Peng D."/>
            <person name="Zhu L."/>
            <person name="Sun M."/>
        </authorList>
    </citation>
    <scope>NUCLEOTIDE SEQUENCE [LARGE SCALE GENOMIC DNA]</scope>
    <source>
        <strain evidence="10">DS1</strain>
    </source>
</reference>
<keyword evidence="5 8" id="KW-1133">Transmembrane helix</keyword>
<dbReference type="Gene3D" id="1.20.5.3310">
    <property type="match status" value="1"/>
</dbReference>
<protein>
    <submittedName>
        <fullName evidence="9">Twin-arginine translocation protein TatA</fullName>
    </submittedName>
</protein>
<dbReference type="OrthoDB" id="15651at2"/>
<sequence>MLGQIGVPGIIILLVVCLIAFGTKNLPSVGRTLGESLKEFKGAVSGDEKHHNNIEKKESIIDEHILNNKERKG</sequence>
<keyword evidence="4" id="KW-0653">Protein transport</keyword>
<evidence type="ECO:0000256" key="2">
    <source>
        <dbReference type="ARBA" id="ARBA00022448"/>
    </source>
</evidence>
<gene>
    <name evidence="9" type="ORF">PBF_22327</name>
</gene>
<dbReference type="RefSeq" id="WP_035332866.1">
    <property type="nucleotide sequence ID" value="NZ_APVL01000029.1"/>
</dbReference>
<evidence type="ECO:0000313" key="9">
    <source>
        <dbReference type="EMBL" id="EWG08774.1"/>
    </source>
</evidence>
<evidence type="ECO:0000313" key="10">
    <source>
        <dbReference type="Proteomes" id="UP000019270"/>
    </source>
</evidence>
<dbReference type="AlphaFoldDB" id="W7LAB9"/>
<dbReference type="Proteomes" id="UP000019270">
    <property type="component" value="Unassembled WGS sequence"/>
</dbReference>
<dbReference type="PANTHER" id="PTHR42982:SF1">
    <property type="entry name" value="SEC-INDEPENDENT PROTEIN TRANSLOCASE PROTEIN TATA"/>
    <property type="match status" value="1"/>
</dbReference>
<name>W7LAB9_CYTFI</name>
<accession>W7LAB9</accession>